<dbReference type="EMBL" id="QOVF01000004">
    <property type="protein sequence ID" value="KAA0693424.1"/>
    <property type="molecule type" value="Genomic_DNA"/>
</dbReference>
<comment type="caution">
    <text evidence="2">The sequence shown here is derived from an EMBL/GenBank/DDBJ whole genome shotgun (WGS) entry which is preliminary data.</text>
</comment>
<feature type="transmembrane region" description="Helical" evidence="1">
    <location>
        <begin position="34"/>
        <end position="54"/>
    </location>
</feature>
<gene>
    <name evidence="2" type="ORF">DT594_13575</name>
</gene>
<feature type="transmembrane region" description="Helical" evidence="1">
    <location>
        <begin position="60"/>
        <end position="82"/>
    </location>
</feature>
<name>A0A7V7GSK3_9GAMM</name>
<evidence type="ECO:0000313" key="3">
    <source>
        <dbReference type="Proteomes" id="UP000463138"/>
    </source>
</evidence>
<evidence type="ECO:0000313" key="2">
    <source>
        <dbReference type="EMBL" id="KAA0693424.1"/>
    </source>
</evidence>
<keyword evidence="1" id="KW-0812">Transmembrane</keyword>
<reference evidence="2 3" key="1">
    <citation type="submission" date="2018-07" db="EMBL/GenBank/DDBJ databases">
        <title>Pseudomonas laoshanensis sp. nov., isolated from soil.</title>
        <authorList>
            <person name="Sun J."/>
            <person name="Yu L."/>
            <person name="Wang M."/>
            <person name="Zhang C."/>
        </authorList>
    </citation>
    <scope>NUCLEOTIDE SEQUENCE [LARGE SCALE GENOMIC DNA]</scope>
    <source>
        <strain evidence="2 3">Y22</strain>
    </source>
</reference>
<evidence type="ECO:0000256" key="1">
    <source>
        <dbReference type="SAM" id="Phobius"/>
    </source>
</evidence>
<sequence length="96" mass="10543">MHSVNNFARRLFSPLLTPLEGGDQAYTYTPRARLILWVVGLLFLGLGTALAVFIPRGIDVAVYVPIGVFCLVGLFAIVVAWLGTERAVAKVWGNRR</sequence>
<organism evidence="2 3">
    <name type="scientific">Halopseudomonas laoshanensis</name>
    <dbReference type="NCBI Taxonomy" id="2268758"/>
    <lineage>
        <taxon>Bacteria</taxon>
        <taxon>Pseudomonadati</taxon>
        <taxon>Pseudomonadota</taxon>
        <taxon>Gammaproteobacteria</taxon>
        <taxon>Pseudomonadales</taxon>
        <taxon>Pseudomonadaceae</taxon>
        <taxon>Halopseudomonas</taxon>
    </lineage>
</organism>
<accession>A0A7V7GSK3</accession>
<keyword evidence="1" id="KW-0472">Membrane</keyword>
<dbReference type="AlphaFoldDB" id="A0A7V7GSK3"/>
<proteinExistence type="predicted"/>
<keyword evidence="3" id="KW-1185">Reference proteome</keyword>
<protein>
    <submittedName>
        <fullName evidence="2">Uncharacterized protein</fullName>
    </submittedName>
</protein>
<dbReference type="RefSeq" id="WP_143520327.1">
    <property type="nucleotide sequence ID" value="NZ_JBHOFR010000002.1"/>
</dbReference>
<dbReference type="Proteomes" id="UP000463138">
    <property type="component" value="Unassembled WGS sequence"/>
</dbReference>
<keyword evidence="1" id="KW-1133">Transmembrane helix</keyword>
<dbReference type="OrthoDB" id="6904738at2"/>